<feature type="domain" description="Vacuolar protein sorting-associated protein 8 central" evidence="2">
    <location>
        <begin position="635"/>
        <end position="834"/>
    </location>
</feature>
<keyword evidence="5" id="KW-1185">Reference proteome</keyword>
<dbReference type="InterPro" id="IPR045111">
    <property type="entry name" value="Vps41/Vps8"/>
</dbReference>
<dbReference type="PANTHER" id="PTHR12616:SF8">
    <property type="entry name" value="VACUOLAR PROTEIN SORTING-ASSOCIATED PROTEIN 8 HOMOLOG"/>
    <property type="match status" value="1"/>
</dbReference>
<dbReference type="InterPro" id="IPR059070">
    <property type="entry name" value="TPR_VPS8_2"/>
</dbReference>
<feature type="domain" description="VPS8-like TPR-like repeats" evidence="3">
    <location>
        <begin position="1212"/>
        <end position="1344"/>
    </location>
</feature>
<dbReference type="PANTHER" id="PTHR12616">
    <property type="entry name" value="VACUOLAR PROTEIN SORTING VPS41"/>
    <property type="match status" value="1"/>
</dbReference>
<dbReference type="OrthoDB" id="289913at2759"/>
<proteinExistence type="inferred from homology"/>
<accession>A0A9W6YZY9</accession>
<organism evidence="4 5">
    <name type="scientific">Ambrosiozyma monospora</name>
    <name type="common">Yeast</name>
    <name type="synonym">Endomycopsis monosporus</name>
    <dbReference type="NCBI Taxonomy" id="43982"/>
    <lineage>
        <taxon>Eukaryota</taxon>
        <taxon>Fungi</taxon>
        <taxon>Dikarya</taxon>
        <taxon>Ascomycota</taxon>
        <taxon>Saccharomycotina</taxon>
        <taxon>Pichiomycetes</taxon>
        <taxon>Pichiales</taxon>
        <taxon>Pichiaceae</taxon>
        <taxon>Ambrosiozyma</taxon>
    </lineage>
</organism>
<dbReference type="Pfam" id="PF25066">
    <property type="entry name" value="TPR_VPS8_2"/>
    <property type="match status" value="1"/>
</dbReference>
<dbReference type="GO" id="GO:0006623">
    <property type="term" value="P:protein targeting to vacuole"/>
    <property type="evidence" value="ECO:0007669"/>
    <property type="project" value="InterPro"/>
</dbReference>
<evidence type="ECO:0000259" key="2">
    <source>
        <dbReference type="Pfam" id="PF12816"/>
    </source>
</evidence>
<sequence length="1426" mass="162138">MSSPKEDDSFTELVDFSQDDSVVIEPEQFTSTNPLITTPITKFPLLETPGNSPSPIASVMSSSSIASSNFSSAKRKRHLDERLKSRITASPNLLRNKILQSSIDSDSFTSKSESVDQLIYKDRPEAITWVKMKKVSNEIYSRDFKIQYGDVTCMVLTETHIAFGTYKGFVIIFDYSQTQLCELGRNALASDFGSVTALSLSLDSTYVAAGYSTGNILLWELPKKPKQILHMKPISQDQLEGNNTIPREGHLQGTAISQISFIGRRHTALMSSDDNGYLVCHEGGRSIMGYWVKSKILFGSRDKIPSIDHNSIISFNPLPIGSSSQLTDNIGVLAVITPHALIVISTQPSLQTHYKVGKPKILNETFGLTAMVRWFPATRNKTEGTSNLPLLAYCWSNVITVFEVGSDTITDSNGNKSVMLKFENKKRWVCSECIVSLYWLNSKILVVMTRSHRLIFLSRDSFKVLCSVDLASRHLRYNTCYENNKERLITQTYNGSVFAFKGRMFLLGKTEFVSGALTNWADILAELLRSGRYIEALEQSGKYYTGECDLPLIGLPTDDGARHQLVYNDIVQILDASLSFIFTDTTLLEAIPNEREHMLEKFLATTFEICITINSSSEIYESVYEKFESNQLSNLYFEVLEPFILKAQLLILPPIVLKGMVKYYIDNDKGEILEELLCLLDIKQLDIDLTIQLCQKNHLNDTLVYIWNTLMGDFISPLLDAIKEIKKLTYNYTAYSDEELARLSNDSLYIYPYISYILTGRQYPTDNPIDDSQLESAKLNLYYTLFNGASISWPKGSEKLHIFEDQEQEPAFPYLYLLLKHNSIKTFVCLNEAFEDDLLNDDEVLSFSNSTNNYELKVNRQYITDVLIGIFNENSDFSAVDKTYLAIFISRNYPKYLQFIRLSDSTLSRIVETLCSYPEDDLKDECELSLQNLLQVFKPADSDSLISMLESAGFYNALLGIYKSENKMLQLLDLWVKAKEEEESASKSSDELSFNPFVEPSADIVSEANFGAYGIQEMFESVPEMVEKCFINSESNSLELIQVEDFIQSKFETFIKDYPTEMARVFSKHCPKLNSELLNIPDSKYKYVYANALIELSEKSVLAFAIPKDVKLEYVRLLSKYNHTKLKDYVLGLNNIDADLLEFLEKHNEMEIIVDIYKNDNQCEKAVHKIISIIQKTGEDLIVQGYSKQLSDKLWEYLFLGFQVLESAGGSKTLNSKTLTENEFLLLELVESTVKLFVRASQASENIGTAHPENDKVMNVFKRYTQDAFTNLIDLRKDSSDSFSKIFYEFLNRSSVKITTLGDVRSVLNEIGLAYSHGEAILSIILRLVNEDIYVDMEHLEKLKLQGWSLGSLECEVCGKNIWGSRINPNVFETWQESKLGVEVNEVDKQNLEIIVFQCKHGYHTKCLDKMGMHDFEKTCILCHPK</sequence>
<dbReference type="InterPro" id="IPR025941">
    <property type="entry name" value="Vps8_central_dom"/>
</dbReference>
<evidence type="ECO:0000313" key="5">
    <source>
        <dbReference type="Proteomes" id="UP001165063"/>
    </source>
</evidence>
<dbReference type="GO" id="GO:0034058">
    <property type="term" value="P:endosomal vesicle fusion"/>
    <property type="evidence" value="ECO:0007669"/>
    <property type="project" value="TreeGrafter"/>
</dbReference>
<dbReference type="Proteomes" id="UP001165063">
    <property type="component" value="Unassembled WGS sequence"/>
</dbReference>
<dbReference type="Pfam" id="PF12816">
    <property type="entry name" value="TPR_Vps8"/>
    <property type="match status" value="1"/>
</dbReference>
<dbReference type="EMBL" id="BSXU01001779">
    <property type="protein sequence ID" value="GMG31017.1"/>
    <property type="molecule type" value="Genomic_DNA"/>
</dbReference>
<comment type="caution">
    <text evidence="4">The sequence shown here is derived from an EMBL/GenBank/DDBJ whole genome shotgun (WGS) entry which is preliminary data.</text>
</comment>
<dbReference type="SUPFAM" id="SSF50978">
    <property type="entry name" value="WD40 repeat-like"/>
    <property type="match status" value="1"/>
</dbReference>
<gene>
    <name evidence="4" type="ORF">Amon01_000392900</name>
</gene>
<comment type="similarity">
    <text evidence="1">Belongs to the VPS8 family.</text>
</comment>
<dbReference type="InterPro" id="IPR015943">
    <property type="entry name" value="WD40/YVTN_repeat-like_dom_sf"/>
</dbReference>
<dbReference type="Pfam" id="PF23413">
    <property type="entry name" value="zf_RING_Vps8_fungal"/>
    <property type="match status" value="1"/>
</dbReference>
<evidence type="ECO:0000313" key="4">
    <source>
        <dbReference type="EMBL" id="GMG31017.1"/>
    </source>
</evidence>
<dbReference type="GO" id="GO:0030897">
    <property type="term" value="C:HOPS complex"/>
    <property type="evidence" value="ECO:0007669"/>
    <property type="project" value="TreeGrafter"/>
</dbReference>
<reference evidence="4" key="1">
    <citation type="submission" date="2023-04" db="EMBL/GenBank/DDBJ databases">
        <title>Ambrosiozyma monospora NBRC 1965.</title>
        <authorList>
            <person name="Ichikawa N."/>
            <person name="Sato H."/>
            <person name="Tonouchi N."/>
        </authorList>
    </citation>
    <scope>NUCLEOTIDE SEQUENCE</scope>
    <source>
        <strain evidence="4">NBRC 1965</strain>
    </source>
</reference>
<dbReference type="InterPro" id="IPR036322">
    <property type="entry name" value="WD40_repeat_dom_sf"/>
</dbReference>
<name>A0A9W6YZY9_AMBMO</name>
<dbReference type="GO" id="GO:0005770">
    <property type="term" value="C:late endosome"/>
    <property type="evidence" value="ECO:0007669"/>
    <property type="project" value="TreeGrafter"/>
</dbReference>
<dbReference type="Pfam" id="PF23410">
    <property type="entry name" value="Beta-prop_VPS8"/>
    <property type="match status" value="1"/>
</dbReference>
<protein>
    <submittedName>
        <fullName evidence="4">Unnamed protein product</fullName>
    </submittedName>
</protein>
<evidence type="ECO:0000259" key="3">
    <source>
        <dbReference type="Pfam" id="PF25066"/>
    </source>
</evidence>
<evidence type="ECO:0000256" key="1">
    <source>
        <dbReference type="ARBA" id="ARBA00009422"/>
    </source>
</evidence>
<dbReference type="Gene3D" id="2.130.10.10">
    <property type="entry name" value="YVTN repeat-like/Quinoprotein amine dehydrogenase"/>
    <property type="match status" value="1"/>
</dbReference>